<proteinExistence type="predicted"/>
<feature type="domain" description="HTH asnC-type" evidence="4">
    <location>
        <begin position="4"/>
        <end position="65"/>
    </location>
</feature>
<protein>
    <submittedName>
        <fullName evidence="5">Lrp/AsnC family transcriptional regulator</fullName>
    </submittedName>
</protein>
<dbReference type="PRINTS" id="PR00033">
    <property type="entry name" value="HTHASNC"/>
</dbReference>
<dbReference type="EMBL" id="JAJIRN010000007">
    <property type="protein sequence ID" value="MCV2369739.1"/>
    <property type="molecule type" value="Genomic_DNA"/>
</dbReference>
<dbReference type="InterPro" id="IPR000485">
    <property type="entry name" value="AsnC-type_HTH_dom"/>
</dbReference>
<sequence length="162" mass="18204">MAELDKFDRRILALLQMDARISSELIAAEVGLSATAVQRRIKKLREDGVILAQVVVLEPRALGRGVTALVEVTLAEASREAVIDGFKRRMAEQAEVQQCYYVAGESDFVLIVTAVDMADYELLTRRLFFDDSNIKKFRSTFVLEASKRSLSLPVDPIDIDRR</sequence>
<evidence type="ECO:0000256" key="3">
    <source>
        <dbReference type="ARBA" id="ARBA00023163"/>
    </source>
</evidence>
<evidence type="ECO:0000313" key="6">
    <source>
        <dbReference type="Proteomes" id="UP001209701"/>
    </source>
</evidence>
<dbReference type="InterPro" id="IPR019887">
    <property type="entry name" value="Tscrpt_reg_AsnC/Lrp_C"/>
</dbReference>
<dbReference type="Gene3D" id="1.10.10.10">
    <property type="entry name" value="Winged helix-like DNA-binding domain superfamily/Winged helix DNA-binding domain"/>
    <property type="match status" value="1"/>
</dbReference>
<evidence type="ECO:0000313" key="5">
    <source>
        <dbReference type="EMBL" id="MCV2369739.1"/>
    </source>
</evidence>
<evidence type="ECO:0000256" key="1">
    <source>
        <dbReference type="ARBA" id="ARBA00023015"/>
    </source>
</evidence>
<dbReference type="PROSITE" id="PS50956">
    <property type="entry name" value="HTH_ASNC_2"/>
    <property type="match status" value="1"/>
</dbReference>
<accession>A0ABT2YI66</accession>
<dbReference type="Pfam" id="PF01037">
    <property type="entry name" value="AsnC_trans_reg"/>
    <property type="match status" value="1"/>
</dbReference>
<organism evidence="5 6">
    <name type="scientific">Roseateles oligotrophus</name>
    <dbReference type="NCBI Taxonomy" id="1769250"/>
    <lineage>
        <taxon>Bacteria</taxon>
        <taxon>Pseudomonadati</taxon>
        <taxon>Pseudomonadota</taxon>
        <taxon>Betaproteobacteria</taxon>
        <taxon>Burkholderiales</taxon>
        <taxon>Sphaerotilaceae</taxon>
        <taxon>Roseateles</taxon>
    </lineage>
</organism>
<dbReference type="CDD" id="cd00090">
    <property type="entry name" value="HTH_ARSR"/>
    <property type="match status" value="1"/>
</dbReference>
<name>A0ABT2YI66_9BURK</name>
<keyword evidence="6" id="KW-1185">Reference proteome</keyword>
<gene>
    <name evidence="5" type="ORF">LNV07_16790</name>
</gene>
<dbReference type="Proteomes" id="UP001209701">
    <property type="component" value="Unassembled WGS sequence"/>
</dbReference>
<dbReference type="InterPro" id="IPR011991">
    <property type="entry name" value="ArsR-like_HTH"/>
</dbReference>
<evidence type="ECO:0000256" key="2">
    <source>
        <dbReference type="ARBA" id="ARBA00023125"/>
    </source>
</evidence>
<dbReference type="SUPFAM" id="SSF54909">
    <property type="entry name" value="Dimeric alpha+beta barrel"/>
    <property type="match status" value="1"/>
</dbReference>
<dbReference type="PANTHER" id="PTHR30154:SF34">
    <property type="entry name" value="TRANSCRIPTIONAL REGULATOR AZLB"/>
    <property type="match status" value="1"/>
</dbReference>
<dbReference type="InterPro" id="IPR036390">
    <property type="entry name" value="WH_DNA-bd_sf"/>
</dbReference>
<dbReference type="PANTHER" id="PTHR30154">
    <property type="entry name" value="LEUCINE-RESPONSIVE REGULATORY PROTEIN"/>
    <property type="match status" value="1"/>
</dbReference>
<comment type="caution">
    <text evidence="5">The sequence shown here is derived from an EMBL/GenBank/DDBJ whole genome shotgun (WGS) entry which is preliminary data.</text>
</comment>
<evidence type="ECO:0000259" key="4">
    <source>
        <dbReference type="PROSITE" id="PS50956"/>
    </source>
</evidence>
<dbReference type="Gene3D" id="3.30.70.920">
    <property type="match status" value="1"/>
</dbReference>
<dbReference type="SMART" id="SM00344">
    <property type="entry name" value="HTH_ASNC"/>
    <property type="match status" value="1"/>
</dbReference>
<dbReference type="InterPro" id="IPR011008">
    <property type="entry name" value="Dimeric_a/b-barrel"/>
</dbReference>
<keyword evidence="3" id="KW-0804">Transcription</keyword>
<dbReference type="Pfam" id="PF13404">
    <property type="entry name" value="HTH_AsnC-type"/>
    <property type="match status" value="1"/>
</dbReference>
<keyword evidence="2" id="KW-0238">DNA-binding</keyword>
<reference evidence="5 6" key="1">
    <citation type="submission" date="2021-11" db="EMBL/GenBank/DDBJ databases">
        <authorList>
            <person name="Liang Q."/>
            <person name="Mou H."/>
            <person name="Liu Z."/>
        </authorList>
    </citation>
    <scope>NUCLEOTIDE SEQUENCE [LARGE SCALE GENOMIC DNA]</scope>
    <source>
        <strain evidence="5 6">CHU3</strain>
    </source>
</reference>
<dbReference type="InterPro" id="IPR019888">
    <property type="entry name" value="Tscrpt_reg_AsnC-like"/>
</dbReference>
<keyword evidence="1" id="KW-0805">Transcription regulation</keyword>
<dbReference type="RefSeq" id="WP_263572320.1">
    <property type="nucleotide sequence ID" value="NZ_JAJIRN010000007.1"/>
</dbReference>
<dbReference type="SUPFAM" id="SSF46785">
    <property type="entry name" value="Winged helix' DNA-binding domain"/>
    <property type="match status" value="1"/>
</dbReference>
<dbReference type="InterPro" id="IPR036388">
    <property type="entry name" value="WH-like_DNA-bd_sf"/>
</dbReference>